<sequence length="78" mass="9308">MITFEEPETMSPYTMKGFEFMMDSILKNSCLVHNPERATVREYQDNALQRVMNMYRNTSRKLCALKRIEEIKVSRLNK</sequence>
<evidence type="ECO:0000313" key="2">
    <source>
        <dbReference type="Proteomes" id="UP000029889"/>
    </source>
</evidence>
<dbReference type="Proteomes" id="UP000029889">
    <property type="component" value="Segment"/>
</dbReference>
<evidence type="ECO:0000313" key="1">
    <source>
        <dbReference type="EMBL" id="AIT14253.1"/>
    </source>
</evidence>
<accession>A0A097EXW4</accession>
<gene>
    <name evidence="1" type="primary">363</name>
    <name evidence="1" type="ORF">PBI_121Q_363</name>
</gene>
<name>A0A097EXW4_9CAUD</name>
<organism evidence="1 2">
    <name type="scientific">Escherichia phage 121Q</name>
    <dbReference type="NCBI Taxonomy" id="1555202"/>
    <lineage>
        <taxon>Viruses</taxon>
        <taxon>Duplodnaviria</taxon>
        <taxon>Heunggongvirae</taxon>
        <taxon>Uroviricota</taxon>
        <taxon>Caudoviricetes</taxon>
        <taxon>Asteriusvirus</taxon>
        <taxon>Asteriusvirus av121Q</taxon>
    </lineage>
</organism>
<keyword evidence="2" id="KW-1185">Reference proteome</keyword>
<dbReference type="KEGG" id="vg:22111403"/>
<protein>
    <submittedName>
        <fullName evidence="1">Uncharacterized protein</fullName>
    </submittedName>
</protein>
<dbReference type="RefSeq" id="YP_009101950.1">
    <property type="nucleotide sequence ID" value="NC_025447.1"/>
</dbReference>
<reference evidence="1 2" key="1">
    <citation type="submission" date="2014-09" db="EMBL/GenBank/DDBJ databases">
        <authorList>
            <person name="Lapin J.S."/>
            <person name="Pope W.H."/>
            <person name="Hua J."/>
            <person name="Ford M.E."/>
            <person name="Conway J.F."/>
            <person name="Hatfull G.F."/>
            <person name="Hendrix R.W."/>
        </authorList>
    </citation>
    <scope>NUCLEOTIDE SEQUENCE [LARGE SCALE GENOMIC DNA]</scope>
</reference>
<proteinExistence type="predicted"/>
<dbReference type="GeneID" id="22111403"/>
<dbReference type="EMBL" id="KM507819">
    <property type="protein sequence ID" value="AIT14253.1"/>
    <property type="molecule type" value="Genomic_DNA"/>
</dbReference>